<dbReference type="Proteomes" id="UP001600165">
    <property type="component" value="Unassembled WGS sequence"/>
</dbReference>
<comment type="caution">
    <text evidence="11">The sequence shown here is derived from an EMBL/GenBank/DDBJ whole genome shotgun (WGS) entry which is preliminary data.</text>
</comment>
<dbReference type="PANTHER" id="PTHR35011">
    <property type="entry name" value="2,3-DIKETO-L-GULONATE TRAP TRANSPORTER SMALL PERMEASE PROTEIN YIAM"/>
    <property type="match status" value="1"/>
</dbReference>
<comment type="similarity">
    <text evidence="8">Belongs to the TRAP transporter small permease family.</text>
</comment>
<evidence type="ECO:0000313" key="12">
    <source>
        <dbReference type="Proteomes" id="UP001600165"/>
    </source>
</evidence>
<evidence type="ECO:0000313" key="11">
    <source>
        <dbReference type="EMBL" id="MFE4107317.1"/>
    </source>
</evidence>
<dbReference type="InterPro" id="IPR007387">
    <property type="entry name" value="TRAP_DctQ"/>
</dbReference>
<keyword evidence="4" id="KW-0997">Cell inner membrane</keyword>
<evidence type="ECO:0000256" key="5">
    <source>
        <dbReference type="ARBA" id="ARBA00022692"/>
    </source>
</evidence>
<gene>
    <name evidence="11" type="ORF">ACFVKH_13570</name>
</gene>
<reference evidence="11 12" key="1">
    <citation type="submission" date="2024-10" db="EMBL/GenBank/DDBJ databases">
        <authorList>
            <person name="Ratan Roy A."/>
            <person name="Morales Sandoval P.H."/>
            <person name="De Los Santos Villalobos S."/>
            <person name="Chakraborty S."/>
            <person name="Mukherjee J."/>
        </authorList>
    </citation>
    <scope>NUCLEOTIDE SEQUENCE [LARGE SCALE GENOMIC DNA]</scope>
    <source>
        <strain evidence="11 12">S1</strain>
    </source>
</reference>
<feature type="transmembrane region" description="Helical" evidence="9">
    <location>
        <begin position="96"/>
        <end position="121"/>
    </location>
</feature>
<keyword evidence="3" id="KW-1003">Cell membrane</keyword>
<proteinExistence type="inferred from homology"/>
<keyword evidence="7 9" id="KW-0472">Membrane</keyword>
<keyword evidence="6 9" id="KW-1133">Transmembrane helix</keyword>
<evidence type="ECO:0000256" key="3">
    <source>
        <dbReference type="ARBA" id="ARBA00022475"/>
    </source>
</evidence>
<dbReference type="PANTHER" id="PTHR35011:SF4">
    <property type="entry name" value="SLL1102 PROTEIN"/>
    <property type="match status" value="1"/>
</dbReference>
<evidence type="ECO:0000256" key="1">
    <source>
        <dbReference type="ARBA" id="ARBA00004429"/>
    </source>
</evidence>
<evidence type="ECO:0000256" key="8">
    <source>
        <dbReference type="ARBA" id="ARBA00038436"/>
    </source>
</evidence>
<name>A0ABW6II24_9CYAN</name>
<dbReference type="Pfam" id="PF04290">
    <property type="entry name" value="DctQ"/>
    <property type="match status" value="1"/>
</dbReference>
<evidence type="ECO:0000256" key="4">
    <source>
        <dbReference type="ARBA" id="ARBA00022519"/>
    </source>
</evidence>
<evidence type="ECO:0000256" key="9">
    <source>
        <dbReference type="SAM" id="Phobius"/>
    </source>
</evidence>
<dbReference type="InterPro" id="IPR055348">
    <property type="entry name" value="DctQ"/>
</dbReference>
<keyword evidence="12" id="KW-1185">Reference proteome</keyword>
<accession>A0ABW6II24</accession>
<feature type="domain" description="Tripartite ATP-independent periplasmic transporters DctQ component" evidence="10">
    <location>
        <begin position="29"/>
        <end position="165"/>
    </location>
</feature>
<evidence type="ECO:0000259" key="10">
    <source>
        <dbReference type="Pfam" id="PF04290"/>
    </source>
</evidence>
<feature type="transmembrane region" description="Helical" evidence="9">
    <location>
        <begin position="21"/>
        <end position="38"/>
    </location>
</feature>
<evidence type="ECO:0000256" key="2">
    <source>
        <dbReference type="ARBA" id="ARBA00022448"/>
    </source>
</evidence>
<evidence type="ECO:0000256" key="6">
    <source>
        <dbReference type="ARBA" id="ARBA00022989"/>
    </source>
</evidence>
<keyword evidence="2" id="KW-0813">Transport</keyword>
<evidence type="ECO:0000256" key="7">
    <source>
        <dbReference type="ARBA" id="ARBA00023136"/>
    </source>
</evidence>
<comment type="subcellular location">
    <subcellularLocation>
        <location evidence="1">Cell inner membrane</location>
        <topology evidence="1">Multi-pass membrane protein</topology>
    </subcellularLocation>
</comment>
<feature type="transmembrane region" description="Helical" evidence="9">
    <location>
        <begin position="58"/>
        <end position="75"/>
    </location>
</feature>
<dbReference type="EMBL" id="JBHZOL010000085">
    <property type="protein sequence ID" value="MFE4107317.1"/>
    <property type="molecule type" value="Genomic_DNA"/>
</dbReference>
<sequence>MERLLQISRWIDRFNEAIGRLAYWLVLLMLGIGVWNVVGRYLGYFIGQNLSSNALIESQWYLFDLVFLLGAAYTLKHNGHVRVDVFQARWQGKRKAIAELVGTLLFLLPFCGLVIVFSWKAVLAAWAIREVSPDPGGLPRYPIKSFIPISFGLLILQGISETIKNLAILTTPSTAEDDHDLRL</sequence>
<keyword evidence="5 9" id="KW-0812">Transmembrane</keyword>
<dbReference type="RefSeq" id="WP_377965986.1">
    <property type="nucleotide sequence ID" value="NZ_JBHZOL010000085.1"/>
</dbReference>
<organism evidence="11 12">
    <name type="scientific">Almyronema epifaneia S1</name>
    <dbReference type="NCBI Taxonomy" id="2991925"/>
    <lineage>
        <taxon>Bacteria</taxon>
        <taxon>Bacillati</taxon>
        <taxon>Cyanobacteriota</taxon>
        <taxon>Cyanophyceae</taxon>
        <taxon>Nodosilineales</taxon>
        <taxon>Nodosilineaceae</taxon>
        <taxon>Almyronema</taxon>
        <taxon>Almyronema epifaneia</taxon>
    </lineage>
</organism>
<protein>
    <submittedName>
        <fullName evidence="11">TRAP transporter small permease subunit</fullName>
    </submittedName>
</protein>